<evidence type="ECO:0000313" key="5">
    <source>
        <dbReference type="Proteomes" id="UP000320333"/>
    </source>
</evidence>
<feature type="domain" description="Rhodanese" evidence="3">
    <location>
        <begin position="107"/>
        <end position="206"/>
    </location>
</feature>
<dbReference type="Proteomes" id="UP000320333">
    <property type="component" value="Unassembled WGS sequence"/>
</dbReference>
<dbReference type="InterPro" id="IPR001763">
    <property type="entry name" value="Rhodanese-like_dom"/>
</dbReference>
<gene>
    <name evidence="4" type="ORF">CcCBS67573_g08723</name>
</gene>
<dbReference type="InterPro" id="IPR036873">
    <property type="entry name" value="Rhodanese-like_dom_sf"/>
</dbReference>
<sequence>MQKGLCRFLTTAARTPAPSLVTPSWVHSALSNGASDHGRIRILDASFHVPLQKRTMVQIGDKLSARDRVRRLLGLELKDISDSELESPEIRKYLQESDDEVRNAVERNARQEFAETRIQSATFLDLGSVRDVLKSLPLSMPSAEDFSGFMNELGVLNSDHIVLYDSVGVHTSPRAWWLFKAMGHENVSIIDGGLPAWMQEGFSTESSTEEPTPSSEPDFIETYTATLQTEMVTEFQQMYTTVIDFAAVKVPVIIDCRSRDRHLGIGVEHVGSIKKMGTIPGSRHIHWTEFLDQKKSKTGATFTTVKHPMDIIRVFKEQDRNIDLDREIIVFGHDGVSASVVCFCLHLLGKTSGMSLYDGGWMEWASRDGSPITQKFF</sequence>
<dbReference type="CDD" id="cd01448">
    <property type="entry name" value="TST_Repeat_1"/>
    <property type="match status" value="1"/>
</dbReference>
<dbReference type="GO" id="GO:0005739">
    <property type="term" value="C:mitochondrion"/>
    <property type="evidence" value="ECO:0007669"/>
    <property type="project" value="TreeGrafter"/>
</dbReference>
<reference evidence="4 5" key="1">
    <citation type="journal article" date="2019" name="Sci. Rep.">
        <title>Comparative genomics of chytrid fungi reveal insights into the obligate biotrophic and pathogenic lifestyle of Synchytrium endobioticum.</title>
        <authorList>
            <person name="van de Vossenberg B.T.L.H."/>
            <person name="Warris S."/>
            <person name="Nguyen H.D.T."/>
            <person name="van Gent-Pelzer M.P.E."/>
            <person name="Joly D.L."/>
            <person name="van de Geest H.C."/>
            <person name="Bonants P.J.M."/>
            <person name="Smith D.S."/>
            <person name="Levesque C.A."/>
            <person name="van der Lee T.A.J."/>
        </authorList>
    </citation>
    <scope>NUCLEOTIDE SEQUENCE [LARGE SCALE GENOMIC DNA]</scope>
    <source>
        <strain evidence="4 5">CBS 675.73</strain>
    </source>
</reference>
<accession>A0A507EHI6</accession>
<evidence type="ECO:0000256" key="2">
    <source>
        <dbReference type="ARBA" id="ARBA00022737"/>
    </source>
</evidence>
<name>A0A507EHI6_9FUNG</name>
<dbReference type="OrthoDB" id="270167at2759"/>
<dbReference type="SUPFAM" id="SSF52821">
    <property type="entry name" value="Rhodanese/Cell cycle control phosphatase"/>
    <property type="match status" value="2"/>
</dbReference>
<evidence type="ECO:0000259" key="3">
    <source>
        <dbReference type="PROSITE" id="PS50206"/>
    </source>
</evidence>
<dbReference type="SMART" id="SM00450">
    <property type="entry name" value="RHOD"/>
    <property type="match status" value="2"/>
</dbReference>
<organism evidence="4 5">
    <name type="scientific">Chytriomyces confervae</name>
    <dbReference type="NCBI Taxonomy" id="246404"/>
    <lineage>
        <taxon>Eukaryota</taxon>
        <taxon>Fungi</taxon>
        <taxon>Fungi incertae sedis</taxon>
        <taxon>Chytridiomycota</taxon>
        <taxon>Chytridiomycota incertae sedis</taxon>
        <taxon>Chytridiomycetes</taxon>
        <taxon>Chytridiales</taxon>
        <taxon>Chytriomycetaceae</taxon>
        <taxon>Chytriomyces</taxon>
    </lineage>
</organism>
<dbReference type="GO" id="GO:0004792">
    <property type="term" value="F:thiosulfate-cyanide sulfurtransferase activity"/>
    <property type="evidence" value="ECO:0007669"/>
    <property type="project" value="TreeGrafter"/>
</dbReference>
<evidence type="ECO:0000256" key="1">
    <source>
        <dbReference type="ARBA" id="ARBA00022679"/>
    </source>
</evidence>
<keyword evidence="5" id="KW-1185">Reference proteome</keyword>
<dbReference type="Gene3D" id="3.40.250.10">
    <property type="entry name" value="Rhodanese-like domain"/>
    <property type="match status" value="2"/>
</dbReference>
<dbReference type="AlphaFoldDB" id="A0A507EHI6"/>
<dbReference type="PANTHER" id="PTHR11364">
    <property type="entry name" value="THIOSULFATE SULFERTANSFERASE"/>
    <property type="match status" value="1"/>
</dbReference>
<proteinExistence type="predicted"/>
<dbReference type="EMBL" id="QEAP01000619">
    <property type="protein sequence ID" value="TPX63261.1"/>
    <property type="molecule type" value="Genomic_DNA"/>
</dbReference>
<protein>
    <recommendedName>
        <fullName evidence="3">Rhodanese domain-containing protein</fullName>
    </recommendedName>
</protein>
<dbReference type="Pfam" id="PF00581">
    <property type="entry name" value="Rhodanese"/>
    <property type="match status" value="2"/>
</dbReference>
<comment type="caution">
    <text evidence="4">The sequence shown here is derived from an EMBL/GenBank/DDBJ whole genome shotgun (WGS) entry which is preliminary data.</text>
</comment>
<keyword evidence="2" id="KW-0677">Repeat</keyword>
<evidence type="ECO:0000313" key="4">
    <source>
        <dbReference type="EMBL" id="TPX63261.1"/>
    </source>
</evidence>
<dbReference type="STRING" id="246404.A0A507EHI6"/>
<keyword evidence="1" id="KW-0808">Transferase</keyword>
<dbReference type="InterPro" id="IPR045078">
    <property type="entry name" value="TST/MPST-like"/>
</dbReference>
<dbReference type="PANTHER" id="PTHR11364:SF27">
    <property type="entry name" value="SULFURTRANSFERASE"/>
    <property type="match status" value="1"/>
</dbReference>
<feature type="domain" description="Rhodanese" evidence="3">
    <location>
        <begin position="247"/>
        <end position="373"/>
    </location>
</feature>
<dbReference type="PROSITE" id="PS50206">
    <property type="entry name" value="RHODANESE_3"/>
    <property type="match status" value="2"/>
</dbReference>